<name>W9V2G8_9GAMM</name>
<gene>
    <name evidence="2" type="ORF">D779_3453</name>
</gene>
<evidence type="ECO:0000256" key="1">
    <source>
        <dbReference type="SAM" id="MobiDB-lite"/>
    </source>
</evidence>
<keyword evidence="3" id="KW-1185">Reference proteome</keyword>
<organism evidence="2 3">
    <name type="scientific">Imhoffiella purpurea</name>
    <dbReference type="NCBI Taxonomy" id="1249627"/>
    <lineage>
        <taxon>Bacteria</taxon>
        <taxon>Pseudomonadati</taxon>
        <taxon>Pseudomonadota</taxon>
        <taxon>Gammaproteobacteria</taxon>
        <taxon>Chromatiales</taxon>
        <taxon>Chromatiaceae</taxon>
        <taxon>Imhoffiella</taxon>
    </lineage>
</organism>
<reference evidence="2 3" key="1">
    <citation type="submission" date="2012-11" db="EMBL/GenBank/DDBJ databases">
        <title>Genome assembly of Thiorhodococcus sp. AK35.</title>
        <authorList>
            <person name="Nupur N."/>
            <person name="Khatri I."/>
            <person name="Subramanian S."/>
            <person name="Pinnaka A."/>
        </authorList>
    </citation>
    <scope>NUCLEOTIDE SEQUENCE [LARGE SCALE GENOMIC DNA]</scope>
    <source>
        <strain evidence="2 3">AK35</strain>
    </source>
</reference>
<sequence length="66" mass="7561">MTKKLAFDRRHRPAATQMTLNDRIAQTCASSRGPERRAGIRPESARARRQRHRPDSHPTGGIQRRS</sequence>
<feature type="region of interest" description="Disordered" evidence="1">
    <location>
        <begin position="1"/>
        <end position="66"/>
    </location>
</feature>
<accession>W9V2G8</accession>
<dbReference type="AlphaFoldDB" id="W9V2G8"/>
<dbReference type="EMBL" id="AONC01000061">
    <property type="protein sequence ID" value="EXJ13698.1"/>
    <property type="molecule type" value="Genomic_DNA"/>
</dbReference>
<proteinExistence type="predicted"/>
<evidence type="ECO:0000313" key="3">
    <source>
        <dbReference type="Proteomes" id="UP000019460"/>
    </source>
</evidence>
<dbReference type="STRING" id="1249627.D779_3453"/>
<comment type="caution">
    <text evidence="2">The sequence shown here is derived from an EMBL/GenBank/DDBJ whole genome shotgun (WGS) entry which is preliminary data.</text>
</comment>
<evidence type="ECO:0000313" key="2">
    <source>
        <dbReference type="EMBL" id="EXJ13698.1"/>
    </source>
</evidence>
<dbReference type="Proteomes" id="UP000019460">
    <property type="component" value="Unassembled WGS sequence"/>
</dbReference>
<feature type="compositionally biased region" description="Basic and acidic residues" evidence="1">
    <location>
        <begin position="33"/>
        <end position="46"/>
    </location>
</feature>
<protein>
    <submittedName>
        <fullName evidence="2">Uncharacterized protein</fullName>
    </submittedName>
</protein>